<reference evidence="6" key="1">
    <citation type="submission" date="2016-02" db="EMBL/GenBank/DDBJ databases">
        <title>Draft Genome Sequence of Sporotomaculum syntrophicum Strain FB, a Syntrophic Benzoate Degrader.</title>
        <authorList>
            <person name="Nobu M.K."/>
            <person name="Narihiro T."/>
            <person name="Qiu Y.-L."/>
            <person name="Ohashi A."/>
            <person name="Liu W.-T."/>
            <person name="Yuji S."/>
        </authorList>
    </citation>
    <scope>NUCLEOTIDE SEQUENCE</scope>
    <source>
        <strain evidence="6">FB</strain>
    </source>
</reference>
<dbReference type="RefSeq" id="WP_161820632.1">
    <property type="nucleotide sequence ID" value="NZ_LSRS01000001.1"/>
</dbReference>
<dbReference type="SUPFAM" id="SSF69593">
    <property type="entry name" value="Glycerol-3-phosphate (1)-acyltransferase"/>
    <property type="match status" value="1"/>
</dbReference>
<dbReference type="InterPro" id="IPR004552">
    <property type="entry name" value="AGP_acyltrans"/>
</dbReference>
<keyword evidence="4" id="KW-0443">Lipid metabolism</keyword>
<dbReference type="AlphaFoldDB" id="A0A9D2WRY4"/>
<keyword evidence="3 4" id="KW-0012">Acyltransferase</keyword>
<comment type="similarity">
    <text evidence="1 4">Belongs to the 1-acyl-sn-glycerol-3-phosphate acyltransferase family.</text>
</comment>
<accession>A0A9D2WRY4</accession>
<dbReference type="PANTHER" id="PTHR10434">
    <property type="entry name" value="1-ACYL-SN-GLYCEROL-3-PHOSPHATE ACYLTRANSFERASE"/>
    <property type="match status" value="1"/>
</dbReference>
<evidence type="ECO:0000313" key="7">
    <source>
        <dbReference type="Proteomes" id="UP000798488"/>
    </source>
</evidence>
<protein>
    <recommendedName>
        <fullName evidence="4">1-acyl-sn-glycerol-3-phosphate acyltransferase</fullName>
        <ecNumber evidence="4">2.3.1.51</ecNumber>
    </recommendedName>
</protein>
<keyword evidence="4" id="KW-0594">Phospholipid biosynthesis</keyword>
<proteinExistence type="inferred from homology"/>
<feature type="domain" description="Phospholipid/glycerol acyltransferase" evidence="5">
    <location>
        <begin position="34"/>
        <end position="146"/>
    </location>
</feature>
<evidence type="ECO:0000259" key="5">
    <source>
        <dbReference type="SMART" id="SM00563"/>
    </source>
</evidence>
<dbReference type="Pfam" id="PF01553">
    <property type="entry name" value="Acyltransferase"/>
    <property type="match status" value="1"/>
</dbReference>
<keyword evidence="4" id="KW-0444">Lipid biosynthesis</keyword>
<dbReference type="EC" id="2.3.1.51" evidence="4"/>
<dbReference type="GO" id="GO:0016020">
    <property type="term" value="C:membrane"/>
    <property type="evidence" value="ECO:0007669"/>
    <property type="project" value="InterPro"/>
</dbReference>
<comment type="caution">
    <text evidence="6">The sequence shown here is derived from an EMBL/GenBank/DDBJ whole genome shotgun (WGS) entry which is preliminary data.</text>
</comment>
<gene>
    <name evidence="6" type="primary">plsC</name>
    <name evidence="6" type="ORF">SPSYN_00194</name>
</gene>
<dbReference type="SMART" id="SM00563">
    <property type="entry name" value="PlsC"/>
    <property type="match status" value="1"/>
</dbReference>
<evidence type="ECO:0000313" key="6">
    <source>
        <dbReference type="EMBL" id="KAF1086475.1"/>
    </source>
</evidence>
<comment type="domain">
    <text evidence="4">The HXXXXD motif is essential for acyltransferase activity and may constitute the binding site for the phosphate moiety of the glycerol-3-phosphate.</text>
</comment>
<name>A0A9D2WRY4_9FIRM</name>
<sequence length="196" mass="21773">MFYSVSKAICLVYLKLVRRLKIIGDPKLPANQGIIVVSNHISYLDPVVVGCILNRRISYMGKAELFKIPVLSFIIKKLGTFPVDREGIKPSSIRRALDLLNDGKVVGIFPEGTRSQTSEMLNPHLGAAMLALKGGVPLLPVALSGTKGFWSQVKVNVGRPMNLTTPKRRKISKEEMEHISRELITEISRLLDIIDK</sequence>
<dbReference type="OrthoDB" id="9803035at2"/>
<keyword evidence="7" id="KW-1185">Reference proteome</keyword>
<dbReference type="InterPro" id="IPR002123">
    <property type="entry name" value="Plipid/glycerol_acylTrfase"/>
</dbReference>
<dbReference type="CDD" id="cd07989">
    <property type="entry name" value="LPLAT_AGPAT-like"/>
    <property type="match status" value="1"/>
</dbReference>
<evidence type="ECO:0000256" key="1">
    <source>
        <dbReference type="ARBA" id="ARBA00008655"/>
    </source>
</evidence>
<dbReference type="NCBIfam" id="TIGR00530">
    <property type="entry name" value="AGP_acyltrn"/>
    <property type="match status" value="1"/>
</dbReference>
<dbReference type="GO" id="GO:0003841">
    <property type="term" value="F:1-acylglycerol-3-phosphate O-acyltransferase activity"/>
    <property type="evidence" value="ECO:0007669"/>
    <property type="project" value="UniProtKB-UniRule"/>
</dbReference>
<evidence type="ECO:0000256" key="4">
    <source>
        <dbReference type="RuleBase" id="RU361267"/>
    </source>
</evidence>
<dbReference type="EMBL" id="LSRS01000001">
    <property type="protein sequence ID" value="KAF1086475.1"/>
    <property type="molecule type" value="Genomic_DNA"/>
</dbReference>
<comment type="catalytic activity">
    <reaction evidence="4">
        <text>a 1-acyl-sn-glycero-3-phosphate + an acyl-CoA = a 1,2-diacyl-sn-glycero-3-phosphate + CoA</text>
        <dbReference type="Rhea" id="RHEA:19709"/>
        <dbReference type="ChEBI" id="CHEBI:57287"/>
        <dbReference type="ChEBI" id="CHEBI:57970"/>
        <dbReference type="ChEBI" id="CHEBI:58342"/>
        <dbReference type="ChEBI" id="CHEBI:58608"/>
        <dbReference type="EC" id="2.3.1.51"/>
    </reaction>
</comment>
<dbReference type="GO" id="GO:0006654">
    <property type="term" value="P:phosphatidic acid biosynthetic process"/>
    <property type="evidence" value="ECO:0007669"/>
    <property type="project" value="TreeGrafter"/>
</dbReference>
<keyword evidence="4" id="KW-1208">Phospholipid metabolism</keyword>
<evidence type="ECO:0000256" key="3">
    <source>
        <dbReference type="ARBA" id="ARBA00023315"/>
    </source>
</evidence>
<evidence type="ECO:0000256" key="2">
    <source>
        <dbReference type="ARBA" id="ARBA00022679"/>
    </source>
</evidence>
<dbReference type="Proteomes" id="UP000798488">
    <property type="component" value="Unassembled WGS sequence"/>
</dbReference>
<organism evidence="6 7">
    <name type="scientific">Sporotomaculum syntrophicum</name>
    <dbReference type="NCBI Taxonomy" id="182264"/>
    <lineage>
        <taxon>Bacteria</taxon>
        <taxon>Bacillati</taxon>
        <taxon>Bacillota</taxon>
        <taxon>Clostridia</taxon>
        <taxon>Eubacteriales</taxon>
        <taxon>Desulfallaceae</taxon>
        <taxon>Sporotomaculum</taxon>
    </lineage>
</organism>
<keyword evidence="2 4" id="KW-0808">Transferase</keyword>
<dbReference type="PANTHER" id="PTHR10434:SF11">
    <property type="entry name" value="1-ACYL-SN-GLYCEROL-3-PHOSPHATE ACYLTRANSFERASE"/>
    <property type="match status" value="1"/>
</dbReference>